<reference evidence="3" key="1">
    <citation type="submission" date="2018-11" db="EMBL/GenBank/DDBJ databases">
        <title>Genomes From Bacteria Associated with the Canine Oral Cavity: a Test Case for Automated Genome-Based Taxonomic Assignment.</title>
        <authorList>
            <person name="Coil D.A."/>
            <person name="Jospin G."/>
            <person name="Darling A.E."/>
            <person name="Wallis C."/>
            <person name="Davis I.J."/>
            <person name="Harris S."/>
            <person name="Eisen J.A."/>
            <person name="Holcombe L.J."/>
            <person name="O'Flynn C."/>
        </authorList>
    </citation>
    <scope>NUCLEOTIDE SEQUENCE [LARGE SCALE GENOMIC DNA]</scope>
    <source>
        <strain evidence="3">OH5060</strain>
    </source>
</reference>
<protein>
    <submittedName>
        <fullName evidence="3">Replication protein</fullName>
    </submittedName>
</protein>
<evidence type="ECO:0000313" key="3">
    <source>
        <dbReference type="EMBL" id="RRD34322.1"/>
    </source>
</evidence>
<dbReference type="Pfam" id="PF01446">
    <property type="entry name" value="Rep_1"/>
    <property type="match status" value="1"/>
</dbReference>
<keyword evidence="2" id="KW-0235">DNA replication</keyword>
<dbReference type="GO" id="GO:0003677">
    <property type="term" value="F:DNA binding"/>
    <property type="evidence" value="ECO:0007669"/>
    <property type="project" value="InterPro"/>
</dbReference>
<dbReference type="GO" id="GO:0006260">
    <property type="term" value="P:DNA replication"/>
    <property type="evidence" value="ECO:0007669"/>
    <property type="project" value="UniProtKB-KW"/>
</dbReference>
<dbReference type="EMBL" id="RQZD01000053">
    <property type="protein sequence ID" value="RRD34322.1"/>
    <property type="molecule type" value="Genomic_DNA"/>
</dbReference>
<proteinExistence type="inferred from homology"/>
<evidence type="ECO:0000256" key="2">
    <source>
        <dbReference type="ARBA" id="ARBA00022705"/>
    </source>
</evidence>
<dbReference type="InterPro" id="IPR000989">
    <property type="entry name" value="Rep"/>
</dbReference>
<evidence type="ECO:0000256" key="1">
    <source>
        <dbReference type="ARBA" id="ARBA00008909"/>
    </source>
</evidence>
<comment type="similarity">
    <text evidence="1">Belongs to the Gram-positive plasmids replication protein type 1 family.</text>
</comment>
<accession>A0A3P1VJ86</accession>
<sequence length="348" mass="41686">MNNYNEKIEKKQTILSKCTDKKLKNPKFSDYIKPFVSNTSIERINDCGSFLMFLGDMELENIKLHKSNFCGNRFCPMCSWRTALKDSLEISILMEHLRKEENKEFIFLTLTTPNVTKEELEPSIREYNRAFKKLMERKEIKTIAKGYTRKLEVTYQSQQFITKELWKRKKSYYVGKGLKIGDEEPNFNTYNPHFHVVIAVNKSYFKKSNLYITQERWLELWRSAMGDDRITQVDVRKAKANDYKEIYEIAKYSAKDSDYLINRDVFKTFYTALKGKQLIVYGGLFKDAHKMYQNGELDVYKEIDEIEYTYMLYYNWHKNNYENSRIRDLTEEEKNKINKQLINDLDLE</sequence>
<name>A0A3P1VJ86_FUSNU</name>
<gene>
    <name evidence="3" type="ORF">EII28_11985</name>
</gene>
<organism evidence="3">
    <name type="scientific">Fusobacterium nucleatum</name>
    <dbReference type="NCBI Taxonomy" id="851"/>
    <lineage>
        <taxon>Bacteria</taxon>
        <taxon>Fusobacteriati</taxon>
        <taxon>Fusobacteriota</taxon>
        <taxon>Fusobacteriia</taxon>
        <taxon>Fusobacteriales</taxon>
        <taxon>Fusobacteriaceae</taxon>
        <taxon>Fusobacterium</taxon>
    </lineage>
</organism>
<dbReference type="AlphaFoldDB" id="A0A3P1VJ86"/>
<comment type="caution">
    <text evidence="3">The sequence shown here is derived from an EMBL/GenBank/DDBJ whole genome shotgun (WGS) entry which is preliminary data.</text>
</comment>